<dbReference type="AlphaFoldDB" id="A0A6J6A543"/>
<dbReference type="SUPFAM" id="SSF56037">
    <property type="entry name" value="PheT/TilS domain"/>
    <property type="match status" value="1"/>
</dbReference>
<name>A0A6J6A543_9ZZZZ</name>
<sequence>MTERQISPGWIAAPVAAEFPELRVASLEARCVDPQSDPGVAERLGLLASRFNGRQAIEMRQAAVTAAYRAFYRQIGINPEEQRTPAERAALDRLLSGGNQPQGRVADALLLALLETGVPVYCFDPALVDGPVGIDLTKSGTLVLADDVQELGELFSEADNRFHASPKQRDLLLVAVGAPGVPRITIDESLWLAESALTGN</sequence>
<organism evidence="1">
    <name type="scientific">freshwater metagenome</name>
    <dbReference type="NCBI Taxonomy" id="449393"/>
    <lineage>
        <taxon>unclassified sequences</taxon>
        <taxon>metagenomes</taxon>
        <taxon>ecological metagenomes</taxon>
    </lineage>
</organism>
<dbReference type="EMBL" id="CAESAN010000151">
    <property type="protein sequence ID" value="CAB4346803.1"/>
    <property type="molecule type" value="Genomic_DNA"/>
</dbReference>
<proteinExistence type="predicted"/>
<evidence type="ECO:0000313" key="1">
    <source>
        <dbReference type="EMBL" id="CAB4346803.1"/>
    </source>
</evidence>
<protein>
    <submittedName>
        <fullName evidence="1">Unannotated protein</fullName>
    </submittedName>
</protein>
<gene>
    <name evidence="1" type="ORF">UFOPK3547_01478</name>
</gene>
<accession>A0A6J6A543</accession>
<reference evidence="1" key="1">
    <citation type="submission" date="2020-05" db="EMBL/GenBank/DDBJ databases">
        <authorList>
            <person name="Chiriac C."/>
            <person name="Salcher M."/>
            <person name="Ghai R."/>
            <person name="Kavagutti S V."/>
        </authorList>
    </citation>
    <scope>NUCLEOTIDE SEQUENCE</scope>
</reference>